<dbReference type="Proteomes" id="UP000250321">
    <property type="component" value="Unassembled WGS sequence"/>
</dbReference>
<reference evidence="5 6" key="1">
    <citation type="submission" date="2018-02" db="EMBL/GenBank/DDBJ databases">
        <title>Draft genome of wild Prunus yedoensis var. nudiflora.</title>
        <authorList>
            <person name="Baek S."/>
            <person name="Kim J.-H."/>
            <person name="Choi K."/>
            <person name="Kim G.-B."/>
            <person name="Cho A."/>
            <person name="Jang H."/>
            <person name="Shin C.-H."/>
            <person name="Yu H.-J."/>
            <person name="Mun J.-H."/>
        </authorList>
    </citation>
    <scope>NUCLEOTIDE SEQUENCE [LARGE SCALE GENOMIC DNA]</scope>
    <source>
        <strain evidence="6">cv. Jeju island</strain>
        <tissue evidence="5">Leaf</tissue>
    </source>
</reference>
<evidence type="ECO:0000256" key="2">
    <source>
        <dbReference type="ARBA" id="ARBA00008156"/>
    </source>
</evidence>
<comment type="similarity">
    <text evidence="2">Belongs to the bacterial PQQ dehydrogenase family.</text>
</comment>
<dbReference type="PANTHER" id="PTHR32303:SF10">
    <property type="entry name" value="OUTER MEMBRANE PROTEIN ASSEMBLY FACTOR BAMB"/>
    <property type="match status" value="1"/>
</dbReference>
<dbReference type="Pfam" id="PF13360">
    <property type="entry name" value="PQQ_2"/>
    <property type="match status" value="1"/>
</dbReference>
<organism evidence="5 6">
    <name type="scientific">Prunus yedoensis var. nudiflora</name>
    <dbReference type="NCBI Taxonomy" id="2094558"/>
    <lineage>
        <taxon>Eukaryota</taxon>
        <taxon>Viridiplantae</taxon>
        <taxon>Streptophyta</taxon>
        <taxon>Embryophyta</taxon>
        <taxon>Tracheophyta</taxon>
        <taxon>Spermatophyta</taxon>
        <taxon>Magnoliopsida</taxon>
        <taxon>eudicotyledons</taxon>
        <taxon>Gunneridae</taxon>
        <taxon>Pentapetalae</taxon>
        <taxon>rosids</taxon>
        <taxon>fabids</taxon>
        <taxon>Rosales</taxon>
        <taxon>Rosaceae</taxon>
        <taxon>Amygdaloideae</taxon>
        <taxon>Amygdaleae</taxon>
        <taxon>Prunus</taxon>
    </lineage>
</organism>
<accession>A0A314XPF9</accession>
<keyword evidence="6" id="KW-1185">Reference proteome</keyword>
<gene>
    <name evidence="5" type="ORF">Pyn_01236</name>
</gene>
<dbReference type="Gene3D" id="2.140.10.10">
    <property type="entry name" value="Quinoprotein alcohol dehydrogenase-like superfamily"/>
    <property type="match status" value="1"/>
</dbReference>
<evidence type="ECO:0000256" key="3">
    <source>
        <dbReference type="ARBA" id="ARBA00023002"/>
    </source>
</evidence>
<evidence type="ECO:0000313" key="6">
    <source>
        <dbReference type="Proteomes" id="UP000250321"/>
    </source>
</evidence>
<evidence type="ECO:0000259" key="4">
    <source>
        <dbReference type="Pfam" id="PF13360"/>
    </source>
</evidence>
<dbReference type="STRING" id="2094558.A0A314XPF9"/>
<dbReference type="InterPro" id="IPR011047">
    <property type="entry name" value="Quinoprotein_ADH-like_sf"/>
</dbReference>
<comment type="cofactor">
    <cofactor evidence="1">
        <name>pyrroloquinoline quinone</name>
        <dbReference type="ChEBI" id="CHEBI:58442"/>
    </cofactor>
</comment>
<dbReference type="Gene3D" id="2.130.10.10">
    <property type="entry name" value="YVTN repeat-like/Quinoprotein amine dehydrogenase"/>
    <property type="match status" value="1"/>
</dbReference>
<proteinExistence type="inferred from homology"/>
<dbReference type="InterPro" id="IPR015943">
    <property type="entry name" value="WD40/YVTN_repeat-like_dom_sf"/>
</dbReference>
<evidence type="ECO:0000313" key="5">
    <source>
        <dbReference type="EMBL" id="PQP96001.1"/>
    </source>
</evidence>
<dbReference type="SUPFAM" id="SSF50998">
    <property type="entry name" value="Quinoprotein alcohol dehydrogenase-like"/>
    <property type="match status" value="1"/>
</dbReference>
<dbReference type="SMART" id="SM00564">
    <property type="entry name" value="PQQ"/>
    <property type="match status" value="3"/>
</dbReference>
<dbReference type="InterPro" id="IPR018391">
    <property type="entry name" value="PQQ_b-propeller_rpt"/>
</dbReference>
<dbReference type="OrthoDB" id="416253at2759"/>
<dbReference type="InterPro" id="IPR002372">
    <property type="entry name" value="PQQ_rpt_dom"/>
</dbReference>
<protein>
    <submittedName>
        <fullName evidence="5">Polyvinylalcohol dehydrogenase-like</fullName>
    </submittedName>
</protein>
<keyword evidence="3" id="KW-0560">Oxidoreductase</keyword>
<dbReference type="EMBL" id="PJQY01002155">
    <property type="protein sequence ID" value="PQP96001.1"/>
    <property type="molecule type" value="Genomic_DNA"/>
</dbReference>
<dbReference type="GO" id="GO:0016491">
    <property type="term" value="F:oxidoreductase activity"/>
    <property type="evidence" value="ECO:0007669"/>
    <property type="project" value="UniProtKB-KW"/>
</dbReference>
<name>A0A314XPF9_PRUYE</name>
<feature type="domain" description="Pyrrolo-quinoline quinone repeat" evidence="4">
    <location>
        <begin position="2"/>
        <end position="185"/>
    </location>
</feature>
<dbReference type="AlphaFoldDB" id="A0A314XPF9"/>
<dbReference type="PANTHER" id="PTHR32303">
    <property type="entry name" value="QUINOPROTEIN ALCOHOL DEHYDROGENASE (CYTOCHROME C)"/>
    <property type="match status" value="1"/>
</dbReference>
<comment type="caution">
    <text evidence="5">The sequence shown here is derived from an EMBL/GenBank/DDBJ whole genome shotgun (WGS) entry which is preliminary data.</text>
</comment>
<evidence type="ECO:0000256" key="1">
    <source>
        <dbReference type="ARBA" id="ARBA00001931"/>
    </source>
</evidence>
<sequence length="250" mass="27223">MDAGSGKVLWSTVNPSNASSPGPVSVANGVLFAGSPDPQGSLYTMNTRTGKIMCLDLLLEPHSTPSVSHELLSLLHSWRSAQKHKAAAQDWLNHGGDLYNRRYANREKKISPATVSNLSLKWKFYAGGDITVTPAIVDGTLYFPSWNGYLYAVKASDGSLVWKKNVQKLTGFNNTGFILNVNSTVTRSTPTVAGDLLIVGIYGPAFVIAVKRSNGKLVWSTRLDNHTRAFITMSGTYYKGQWSYLKTSSS</sequence>